<dbReference type="GO" id="GO:0004197">
    <property type="term" value="F:cysteine-type endopeptidase activity"/>
    <property type="evidence" value="ECO:0007669"/>
    <property type="project" value="InterPro"/>
</dbReference>
<dbReference type="Pfam" id="PF00656">
    <property type="entry name" value="Peptidase_C14"/>
    <property type="match status" value="1"/>
</dbReference>
<sequence length="296" mass="32058">MGRFSALLIGASAYDEAPLGFVLRDLKKLRAALQRRGVRVELPRPPAGWPVTANFVNGEVVGFLARAEPGERLLIGLSGHGTHVDGQDYLVPEDIHPEQRPLWKGCIAIDWKQELQETPAAQVLFLVDACRQGIRDAMGPPVGWSPSKMRAVASRKVARLYACAPGELARFVASGESTAQAGDGSFSLFSRAVREVLVSHEGPLNLDELRAGVQQRVSALHREYRKAAEWPGGWPGRGAGGAAVLTQPPDAVAGWRSCGDPGTGAFPPLRWRSTGRRPWWRRAPIARLPSSSPCRG</sequence>
<organism evidence="2 3">
    <name type="scientific">Streptomyces rubellomurinus (strain ATCC 31215)</name>
    <dbReference type="NCBI Taxonomy" id="359131"/>
    <lineage>
        <taxon>Bacteria</taxon>
        <taxon>Bacillati</taxon>
        <taxon>Actinomycetota</taxon>
        <taxon>Actinomycetes</taxon>
        <taxon>Kitasatosporales</taxon>
        <taxon>Streptomycetaceae</taxon>
        <taxon>Streptomyces</taxon>
    </lineage>
</organism>
<dbReference type="GO" id="GO:0006508">
    <property type="term" value="P:proteolysis"/>
    <property type="evidence" value="ECO:0007669"/>
    <property type="project" value="InterPro"/>
</dbReference>
<evidence type="ECO:0000313" key="3">
    <source>
        <dbReference type="Proteomes" id="UP000033699"/>
    </source>
</evidence>
<evidence type="ECO:0000313" key="2">
    <source>
        <dbReference type="EMBL" id="KJS61857.1"/>
    </source>
</evidence>
<dbReference type="PANTHER" id="PTHR22576:SF37">
    <property type="entry name" value="MUCOSA-ASSOCIATED LYMPHOID TISSUE LYMPHOMA TRANSLOCATION PROTEIN 1"/>
    <property type="match status" value="1"/>
</dbReference>
<reference evidence="2 3" key="1">
    <citation type="submission" date="2015-02" db="EMBL/GenBank/DDBJ databases">
        <authorList>
            <person name="Ju K.-S."/>
            <person name="Doroghazi J.R."/>
            <person name="Metcalf W."/>
        </authorList>
    </citation>
    <scope>NUCLEOTIDE SEQUENCE [LARGE SCALE GENOMIC DNA]</scope>
    <source>
        <strain evidence="2 3">ATCC 31215</strain>
    </source>
</reference>
<comment type="caution">
    <text evidence="2">The sequence shown here is derived from an EMBL/GenBank/DDBJ whole genome shotgun (WGS) entry which is preliminary data.</text>
</comment>
<feature type="domain" description="Peptidase C14 caspase" evidence="1">
    <location>
        <begin position="6"/>
        <end position="222"/>
    </location>
</feature>
<dbReference type="AlphaFoldDB" id="A0A0F2TJF7"/>
<dbReference type="InterPro" id="IPR011600">
    <property type="entry name" value="Pept_C14_caspase"/>
</dbReference>
<proteinExistence type="predicted"/>
<dbReference type="PANTHER" id="PTHR22576">
    <property type="entry name" value="MUCOSA ASSOCIATED LYMPHOID TISSUE LYMPHOMA TRANSLOCATION PROTEIN 1/PARACASPASE"/>
    <property type="match status" value="1"/>
</dbReference>
<dbReference type="InterPro" id="IPR052039">
    <property type="entry name" value="Caspase-related_regulators"/>
</dbReference>
<gene>
    <name evidence="2" type="ORF">VM95_12800</name>
</gene>
<dbReference type="Gene3D" id="3.40.50.1460">
    <property type="match status" value="1"/>
</dbReference>
<dbReference type="InterPro" id="IPR029030">
    <property type="entry name" value="Caspase-like_dom_sf"/>
</dbReference>
<dbReference type="PATRIC" id="fig|359131.3.peg.2533"/>
<dbReference type="SUPFAM" id="SSF52129">
    <property type="entry name" value="Caspase-like"/>
    <property type="match status" value="1"/>
</dbReference>
<evidence type="ECO:0000259" key="1">
    <source>
        <dbReference type="Pfam" id="PF00656"/>
    </source>
</evidence>
<dbReference type="EMBL" id="JZKH01000020">
    <property type="protein sequence ID" value="KJS61857.1"/>
    <property type="molecule type" value="Genomic_DNA"/>
</dbReference>
<accession>A0A0F2TJF7</accession>
<dbReference type="Proteomes" id="UP000033699">
    <property type="component" value="Unassembled WGS sequence"/>
</dbReference>
<name>A0A0F2TJF7_STRR3</name>
<protein>
    <recommendedName>
        <fullName evidence="1">Peptidase C14 caspase domain-containing protein</fullName>
    </recommendedName>
</protein>
<keyword evidence="3" id="KW-1185">Reference proteome</keyword>